<accession>M0QH21</accession>
<dbReference type="Pfam" id="PF00535">
    <property type="entry name" value="Glycos_transf_2"/>
    <property type="match status" value="1"/>
</dbReference>
<keyword evidence="2" id="KW-0808">Transferase</keyword>
<dbReference type="SUPFAM" id="SSF53448">
    <property type="entry name" value="Nucleotide-diphospho-sugar transferases"/>
    <property type="match status" value="1"/>
</dbReference>
<keyword evidence="3" id="KW-1185">Reference proteome</keyword>
<protein>
    <submittedName>
        <fullName evidence="2">Putative glycosyltransferase</fullName>
    </submittedName>
</protein>
<evidence type="ECO:0000313" key="2">
    <source>
        <dbReference type="EMBL" id="GAC67734.1"/>
    </source>
</evidence>
<dbReference type="InterPro" id="IPR001173">
    <property type="entry name" value="Glyco_trans_2-like"/>
</dbReference>
<dbReference type="AlphaFoldDB" id="M0QH21"/>
<dbReference type="CDD" id="cd00761">
    <property type="entry name" value="Glyco_tranf_GTA_type"/>
    <property type="match status" value="1"/>
</dbReference>
<evidence type="ECO:0000259" key="1">
    <source>
        <dbReference type="Pfam" id="PF00535"/>
    </source>
</evidence>
<dbReference type="eggNOG" id="COG1216">
    <property type="taxonomic scope" value="Bacteria"/>
</dbReference>
<dbReference type="GO" id="GO:0016740">
    <property type="term" value="F:transferase activity"/>
    <property type="evidence" value="ECO:0007669"/>
    <property type="project" value="UniProtKB-KW"/>
</dbReference>
<dbReference type="InterPro" id="IPR050834">
    <property type="entry name" value="Glycosyltransf_2"/>
</dbReference>
<dbReference type="EMBL" id="BANX01000011">
    <property type="protein sequence ID" value="GAC67734.1"/>
    <property type="molecule type" value="Genomic_DNA"/>
</dbReference>
<dbReference type="PANTHER" id="PTHR43685:SF14">
    <property type="entry name" value="GLYCOSYLTRANSFERASE 2-LIKE DOMAIN-CONTAINING PROTEIN"/>
    <property type="match status" value="1"/>
</dbReference>
<proteinExistence type="predicted"/>
<dbReference type="OrthoDB" id="9802632at2"/>
<dbReference type="Proteomes" id="UP000011666">
    <property type="component" value="Unassembled WGS sequence"/>
</dbReference>
<dbReference type="STRING" id="1223545.GS4_11_00020"/>
<sequence>MSSTLSVVVPAYNEAATIAQCLERLVAQTRPADEIIVVDNNSTDGTAEIVDRFALAHPSVVRIVEREPGVIAARRRGYDAADGDLIARTDADSLVPSDWVERIVDFFDGAVGADYAAFTGLVLTWDGPSPALQRKLQTFGLGPLKEGGEIGSLHGPNCVVRRPEWNKVRDSLQKIDGIWDDLDLGLALQEAGLRMYFDPDLEVAASCRQLRHSPWANRDYIRAGVRTARGRGNDAAVKALRIELPFRYITFTVMWLLFRPWDESKQNWRPWRLLVPLRRERHLSTQQSRADHSLAPEVEDADR</sequence>
<dbReference type="PANTHER" id="PTHR43685">
    <property type="entry name" value="GLYCOSYLTRANSFERASE"/>
    <property type="match status" value="1"/>
</dbReference>
<name>M0QH21_9ACTN</name>
<dbReference type="RefSeq" id="WP_007619213.1">
    <property type="nucleotide sequence ID" value="NZ_BANX01000011.1"/>
</dbReference>
<evidence type="ECO:0000313" key="3">
    <source>
        <dbReference type="Proteomes" id="UP000011666"/>
    </source>
</evidence>
<dbReference type="Gene3D" id="3.90.550.10">
    <property type="entry name" value="Spore Coat Polysaccharide Biosynthesis Protein SpsA, Chain A"/>
    <property type="match status" value="1"/>
</dbReference>
<dbReference type="InterPro" id="IPR029044">
    <property type="entry name" value="Nucleotide-diphossugar_trans"/>
</dbReference>
<gene>
    <name evidence="2" type="ORF">GS4_11_00020</name>
</gene>
<organism evidence="2 3">
    <name type="scientific">Gordonia soli NBRC 108243</name>
    <dbReference type="NCBI Taxonomy" id="1223545"/>
    <lineage>
        <taxon>Bacteria</taxon>
        <taxon>Bacillati</taxon>
        <taxon>Actinomycetota</taxon>
        <taxon>Actinomycetes</taxon>
        <taxon>Mycobacteriales</taxon>
        <taxon>Gordoniaceae</taxon>
        <taxon>Gordonia</taxon>
    </lineage>
</organism>
<reference evidence="2 3" key="1">
    <citation type="submission" date="2013-01" db="EMBL/GenBank/DDBJ databases">
        <title>Whole genome shotgun sequence of Gordonia soli NBRC 108243.</title>
        <authorList>
            <person name="Isaki-Nakamura S."/>
            <person name="Hosoyama A."/>
            <person name="Tsuchikane K."/>
            <person name="Ando Y."/>
            <person name="Baba S."/>
            <person name="Ohji S."/>
            <person name="Hamada M."/>
            <person name="Tamura T."/>
            <person name="Yamazoe A."/>
            <person name="Yamazaki S."/>
            <person name="Fujita N."/>
        </authorList>
    </citation>
    <scope>NUCLEOTIDE SEQUENCE [LARGE SCALE GENOMIC DNA]</scope>
    <source>
        <strain evidence="2 3">NBRC 108243</strain>
    </source>
</reference>
<feature type="domain" description="Glycosyltransferase 2-like" evidence="1">
    <location>
        <begin position="6"/>
        <end position="161"/>
    </location>
</feature>
<comment type="caution">
    <text evidence="2">The sequence shown here is derived from an EMBL/GenBank/DDBJ whole genome shotgun (WGS) entry which is preliminary data.</text>
</comment>